<dbReference type="OrthoDB" id="8563792at2"/>
<dbReference type="AlphaFoldDB" id="A0A2Z6GCH4"/>
<evidence type="ECO:0000313" key="2">
    <source>
        <dbReference type="Proteomes" id="UP000033070"/>
    </source>
</evidence>
<evidence type="ECO:0000313" key="1">
    <source>
        <dbReference type="EMBL" id="BBE51137.1"/>
    </source>
</evidence>
<dbReference type="EMBL" id="AP018738">
    <property type="protein sequence ID" value="BBE51137.1"/>
    <property type="molecule type" value="Genomic_DNA"/>
</dbReference>
<dbReference type="RefSeq" id="WP_062627544.1">
    <property type="nucleotide sequence ID" value="NZ_AP018738.1"/>
</dbReference>
<reference evidence="1 2" key="1">
    <citation type="submission" date="2018-06" db="EMBL/GenBank/DDBJ databases">
        <title>OYT1 Genome Sequencing.</title>
        <authorList>
            <person name="Kato S."/>
            <person name="Itoh T."/>
            <person name="Ohkuma M."/>
        </authorList>
    </citation>
    <scope>NUCLEOTIDE SEQUENCE [LARGE SCALE GENOMIC DNA]</scope>
    <source>
        <strain evidence="1 2">OYT1</strain>
    </source>
</reference>
<accession>A0A2Z6GCH4</accession>
<dbReference type="Proteomes" id="UP000033070">
    <property type="component" value="Chromosome"/>
</dbReference>
<gene>
    <name evidence="1" type="ORF">OYT1_ch1590</name>
</gene>
<protein>
    <submittedName>
        <fullName evidence="1">Uncharacterized protein</fullName>
    </submittedName>
</protein>
<sequence length="187" mass="20369">MSWLRENWRWLGLALLAIFVTAWVMHLRQPAPPTTVLATASEEVKNVPQVAVQIQAPLKVYQGGAKLKQKIALPAEVVNDDRQHVIASSTVDGDGPHTVTTVVNSQTGESHTFMRTDPLPWLAWDDHGAIGIQAGLRNGQQTVRINARQGIISIKAVHVGLVADLNQSISGPSRTDAFVGVGAEYRW</sequence>
<dbReference type="STRING" id="1188319.OYT1_02440"/>
<proteinExistence type="predicted"/>
<keyword evidence="2" id="KW-1185">Reference proteome</keyword>
<organism evidence="1 2">
    <name type="scientific">Ferriphaselus amnicola</name>
    <dbReference type="NCBI Taxonomy" id="1188319"/>
    <lineage>
        <taxon>Bacteria</taxon>
        <taxon>Pseudomonadati</taxon>
        <taxon>Pseudomonadota</taxon>
        <taxon>Betaproteobacteria</taxon>
        <taxon>Nitrosomonadales</taxon>
        <taxon>Gallionellaceae</taxon>
        <taxon>Ferriphaselus</taxon>
    </lineage>
</organism>
<name>A0A2Z6GCH4_9PROT</name>
<dbReference type="KEGG" id="fam:OYT1_ch1590"/>